<dbReference type="InterPro" id="IPR036873">
    <property type="entry name" value="Rhodanese-like_dom_sf"/>
</dbReference>
<dbReference type="AlphaFoldDB" id="A0A4S3B1U1"/>
<organism evidence="2 3">
    <name type="scientific">Vagococcus silagei</name>
    <dbReference type="NCBI Taxonomy" id="2508885"/>
    <lineage>
        <taxon>Bacteria</taxon>
        <taxon>Bacillati</taxon>
        <taxon>Bacillota</taxon>
        <taxon>Bacilli</taxon>
        <taxon>Lactobacillales</taxon>
        <taxon>Enterococcaceae</taxon>
        <taxon>Vagococcus</taxon>
    </lineage>
</organism>
<dbReference type="InterPro" id="IPR001763">
    <property type="entry name" value="Rhodanese-like_dom"/>
</dbReference>
<evidence type="ECO:0000313" key="3">
    <source>
        <dbReference type="Proteomes" id="UP000310506"/>
    </source>
</evidence>
<name>A0A4S3B1U1_9ENTE</name>
<evidence type="ECO:0000313" key="2">
    <source>
        <dbReference type="EMBL" id="THB61074.1"/>
    </source>
</evidence>
<dbReference type="EMBL" id="SDGV01000016">
    <property type="protein sequence ID" value="THB61074.1"/>
    <property type="molecule type" value="Genomic_DNA"/>
</dbReference>
<dbReference type="SUPFAM" id="SSF52821">
    <property type="entry name" value="Rhodanese/Cell cycle control phosphatase"/>
    <property type="match status" value="1"/>
</dbReference>
<dbReference type="Pfam" id="PF00581">
    <property type="entry name" value="Rhodanese"/>
    <property type="match status" value="1"/>
</dbReference>
<evidence type="ECO:0000259" key="1">
    <source>
        <dbReference type="PROSITE" id="PS50206"/>
    </source>
</evidence>
<dbReference type="PANTHER" id="PTHR43031">
    <property type="entry name" value="FAD-DEPENDENT OXIDOREDUCTASE"/>
    <property type="match status" value="1"/>
</dbReference>
<accession>A0A4S3B1U1</accession>
<protein>
    <submittedName>
        <fullName evidence="2">Rhodanese-like domain-containing protein</fullName>
    </submittedName>
</protein>
<dbReference type="PANTHER" id="PTHR43031:SF1">
    <property type="entry name" value="PYRIDINE NUCLEOTIDE-DISULPHIDE OXIDOREDUCTASE"/>
    <property type="match status" value="1"/>
</dbReference>
<dbReference type="Gene3D" id="3.40.250.10">
    <property type="entry name" value="Rhodanese-like domain"/>
    <property type="match status" value="1"/>
</dbReference>
<feature type="domain" description="Rhodanese" evidence="1">
    <location>
        <begin position="15"/>
        <end position="98"/>
    </location>
</feature>
<dbReference type="Proteomes" id="UP000310506">
    <property type="component" value="Unassembled WGS sequence"/>
</dbReference>
<dbReference type="SMART" id="SM00450">
    <property type="entry name" value="RHOD"/>
    <property type="match status" value="1"/>
</dbReference>
<reference evidence="2 3" key="1">
    <citation type="submission" date="2019-01" db="EMBL/GenBank/DDBJ databases">
        <title>Vagococcus silagei sp. nov. isolated from brewer's grain.</title>
        <authorList>
            <person name="Guu J.-R."/>
        </authorList>
    </citation>
    <scope>NUCLEOTIDE SEQUENCE [LARGE SCALE GENOMIC DNA]</scope>
    <source>
        <strain evidence="2 3">2B-2</strain>
    </source>
</reference>
<gene>
    <name evidence="2" type="ORF">ESZ54_07000</name>
</gene>
<comment type="caution">
    <text evidence="2">The sequence shown here is derived from an EMBL/GenBank/DDBJ whole genome shotgun (WGS) entry which is preliminary data.</text>
</comment>
<proteinExistence type="predicted"/>
<dbReference type="RefSeq" id="WP_136136955.1">
    <property type="nucleotide sequence ID" value="NZ_SDGV01000016.1"/>
</dbReference>
<dbReference type="CDD" id="cd00158">
    <property type="entry name" value="RHOD"/>
    <property type="match status" value="1"/>
</dbReference>
<sequence>MGQTISQTDFEALMTIKKINIIDVREEHEYHLGHIPNVLNIPLSRLSTSLDQFKQDETYYLVCQSGGRSQMACMMLAQLGINAINVQGGMMEWRGPIE</sequence>
<keyword evidence="3" id="KW-1185">Reference proteome</keyword>
<dbReference type="InterPro" id="IPR050229">
    <property type="entry name" value="GlpE_sulfurtransferase"/>
</dbReference>
<dbReference type="OrthoDB" id="9800872at2"/>
<dbReference type="PROSITE" id="PS50206">
    <property type="entry name" value="RHODANESE_3"/>
    <property type="match status" value="1"/>
</dbReference>